<organism evidence="1 2">
    <name type="scientific">Trichonephila inaurata madagascariensis</name>
    <dbReference type="NCBI Taxonomy" id="2747483"/>
    <lineage>
        <taxon>Eukaryota</taxon>
        <taxon>Metazoa</taxon>
        <taxon>Ecdysozoa</taxon>
        <taxon>Arthropoda</taxon>
        <taxon>Chelicerata</taxon>
        <taxon>Arachnida</taxon>
        <taxon>Araneae</taxon>
        <taxon>Araneomorphae</taxon>
        <taxon>Entelegynae</taxon>
        <taxon>Araneoidea</taxon>
        <taxon>Nephilidae</taxon>
        <taxon>Trichonephila</taxon>
        <taxon>Trichonephila inaurata</taxon>
    </lineage>
</organism>
<evidence type="ECO:0000313" key="2">
    <source>
        <dbReference type="Proteomes" id="UP000886998"/>
    </source>
</evidence>
<dbReference type="EMBL" id="BMAV01026296">
    <property type="protein sequence ID" value="GFS49062.1"/>
    <property type="molecule type" value="Genomic_DNA"/>
</dbReference>
<dbReference type="AlphaFoldDB" id="A0A8X6JZP3"/>
<reference evidence="1" key="1">
    <citation type="submission" date="2020-08" db="EMBL/GenBank/DDBJ databases">
        <title>Multicomponent nature underlies the extraordinary mechanical properties of spider dragline silk.</title>
        <authorList>
            <person name="Kono N."/>
            <person name="Nakamura H."/>
            <person name="Mori M."/>
            <person name="Yoshida Y."/>
            <person name="Ohtoshi R."/>
            <person name="Malay A.D."/>
            <person name="Moran D.A.P."/>
            <person name="Tomita M."/>
            <person name="Numata K."/>
            <person name="Arakawa K."/>
        </authorList>
    </citation>
    <scope>NUCLEOTIDE SEQUENCE</scope>
</reference>
<comment type="caution">
    <text evidence="1">The sequence shown here is derived from an EMBL/GenBank/DDBJ whole genome shotgun (WGS) entry which is preliminary data.</text>
</comment>
<dbReference type="Proteomes" id="UP000886998">
    <property type="component" value="Unassembled WGS sequence"/>
</dbReference>
<sequence length="81" mass="9335">MYLIFMEPIPGIVERPPRKIPLCKCIQFCPAPVALEEVEIYFIKSLDLSADDWKEHLEEASRDSSKNAFPCFVLVDQDFSN</sequence>
<proteinExistence type="predicted"/>
<keyword evidence="2" id="KW-1185">Reference proteome</keyword>
<gene>
    <name evidence="1" type="ORF">TNIN_18781</name>
</gene>
<evidence type="ECO:0000313" key="1">
    <source>
        <dbReference type="EMBL" id="GFS49062.1"/>
    </source>
</evidence>
<name>A0A8X6JZP3_9ARAC</name>
<protein>
    <submittedName>
        <fullName evidence="1">Uncharacterized protein</fullName>
    </submittedName>
</protein>
<accession>A0A8X6JZP3</accession>